<dbReference type="InterPro" id="IPR023214">
    <property type="entry name" value="HAD_sf"/>
</dbReference>
<dbReference type="GO" id="GO:0016791">
    <property type="term" value="F:phosphatase activity"/>
    <property type="evidence" value="ECO:0007669"/>
    <property type="project" value="UniProtKB-ARBA"/>
</dbReference>
<accession>A0A848APT8</accession>
<dbReference type="NCBIfam" id="TIGR00099">
    <property type="entry name" value="Cof-subfamily"/>
    <property type="match status" value="1"/>
</dbReference>
<dbReference type="Pfam" id="PF08282">
    <property type="entry name" value="Hydrolase_3"/>
    <property type="match status" value="1"/>
</dbReference>
<dbReference type="AlphaFoldDB" id="A0A848APT8"/>
<comment type="caution">
    <text evidence="1">The sequence shown here is derived from an EMBL/GenBank/DDBJ whole genome shotgun (WGS) entry which is preliminary data.</text>
</comment>
<protein>
    <submittedName>
        <fullName evidence="1">HAD family hydrolase</fullName>
    </submittedName>
</protein>
<name>A0A848APT8_9BACT</name>
<dbReference type="GO" id="GO:0000287">
    <property type="term" value="F:magnesium ion binding"/>
    <property type="evidence" value="ECO:0007669"/>
    <property type="project" value="TreeGrafter"/>
</dbReference>
<dbReference type="InterPro" id="IPR036412">
    <property type="entry name" value="HAD-like_sf"/>
</dbReference>
<reference evidence="1 2" key="1">
    <citation type="submission" date="2020-04" db="EMBL/GenBank/DDBJ databases">
        <authorList>
            <person name="Hitch T.C.A."/>
            <person name="Wylensek D."/>
            <person name="Clavel T."/>
        </authorList>
    </citation>
    <scope>NUCLEOTIDE SEQUENCE [LARGE SCALE GENOMIC DNA]</scope>
    <source>
        <strain evidence="1 2">COR2-253-APC-1A</strain>
    </source>
</reference>
<dbReference type="InterPro" id="IPR000150">
    <property type="entry name" value="Cof"/>
</dbReference>
<sequence>MGRNRFLWKFRRKRSILIDHIPTEEEFAVIRLIAVDMDGTLLDSSHRLPPGLFPVVRELKRRGVRFAVSSGRQYYNLLKLFEPVRDEVTFICENGAIVFENHRNVYCSEIGFDRLVEPLRAIRAIRGAEPVFCGLKSAYAKSRDPFFLENACRYYERLEIVPDILEAAKQDKICKVAVFDAVDAESNCYVRLERFRDGFMVILSGSRWVDLMNPGVDKGVAIEALQRQFGIAPAECMAFGDYLNDCGMMRVCDYSYAMANAHPGLKAVCRFEAKSNDENGVLEKIREFFPEL</sequence>
<proteinExistence type="predicted"/>
<dbReference type="CDD" id="cd07518">
    <property type="entry name" value="HAD_YbiV-Like"/>
    <property type="match status" value="1"/>
</dbReference>
<dbReference type="SUPFAM" id="SSF56784">
    <property type="entry name" value="HAD-like"/>
    <property type="match status" value="1"/>
</dbReference>
<keyword evidence="1" id="KW-0378">Hydrolase</keyword>
<dbReference type="InterPro" id="IPR006379">
    <property type="entry name" value="HAD-SF_hydro_IIB"/>
</dbReference>
<evidence type="ECO:0000313" key="2">
    <source>
        <dbReference type="Proteomes" id="UP000576225"/>
    </source>
</evidence>
<dbReference type="EMBL" id="JABAEW010000002">
    <property type="protein sequence ID" value="NMD85295.1"/>
    <property type="molecule type" value="Genomic_DNA"/>
</dbReference>
<dbReference type="Proteomes" id="UP000576225">
    <property type="component" value="Unassembled WGS sequence"/>
</dbReference>
<dbReference type="SFLD" id="SFLDG01140">
    <property type="entry name" value="C2.B:_Phosphomannomutase_and_P"/>
    <property type="match status" value="1"/>
</dbReference>
<dbReference type="Gene3D" id="3.40.50.1000">
    <property type="entry name" value="HAD superfamily/HAD-like"/>
    <property type="match status" value="1"/>
</dbReference>
<organism evidence="1 2">
    <name type="scientific">Victivallis vadensis</name>
    <dbReference type="NCBI Taxonomy" id="172901"/>
    <lineage>
        <taxon>Bacteria</taxon>
        <taxon>Pseudomonadati</taxon>
        <taxon>Lentisphaerota</taxon>
        <taxon>Lentisphaeria</taxon>
        <taxon>Victivallales</taxon>
        <taxon>Victivallaceae</taxon>
        <taxon>Victivallis</taxon>
    </lineage>
</organism>
<dbReference type="PANTHER" id="PTHR10000">
    <property type="entry name" value="PHOSPHOSERINE PHOSPHATASE"/>
    <property type="match status" value="1"/>
</dbReference>
<dbReference type="GO" id="GO:0005829">
    <property type="term" value="C:cytosol"/>
    <property type="evidence" value="ECO:0007669"/>
    <property type="project" value="TreeGrafter"/>
</dbReference>
<evidence type="ECO:0000313" key="1">
    <source>
        <dbReference type="EMBL" id="NMD85295.1"/>
    </source>
</evidence>
<dbReference type="Gene3D" id="3.30.1240.10">
    <property type="match status" value="1"/>
</dbReference>
<dbReference type="PANTHER" id="PTHR10000:SF53">
    <property type="entry name" value="5-AMINO-6-(5-PHOSPHO-D-RIBITYLAMINO)URACIL PHOSPHATASE YBJI-RELATED"/>
    <property type="match status" value="1"/>
</dbReference>
<dbReference type="NCBIfam" id="TIGR01484">
    <property type="entry name" value="HAD-SF-IIB"/>
    <property type="match status" value="1"/>
</dbReference>
<dbReference type="SFLD" id="SFLDS00003">
    <property type="entry name" value="Haloacid_Dehalogenase"/>
    <property type="match status" value="1"/>
</dbReference>
<gene>
    <name evidence="1" type="ORF">HF882_01720</name>
</gene>